<dbReference type="EMBL" id="JAHRIQ010070477">
    <property type="protein sequence ID" value="MEQ2243970.1"/>
    <property type="molecule type" value="Genomic_DNA"/>
</dbReference>
<reference evidence="1 2" key="1">
    <citation type="submission" date="2021-06" db="EMBL/GenBank/DDBJ databases">
        <authorList>
            <person name="Palmer J.M."/>
        </authorList>
    </citation>
    <scope>NUCLEOTIDE SEQUENCE [LARGE SCALE GENOMIC DNA]</scope>
    <source>
        <strain evidence="2">if_2019</strain>
        <tissue evidence="1">Muscle</tissue>
    </source>
</reference>
<evidence type="ECO:0000313" key="1">
    <source>
        <dbReference type="EMBL" id="MEQ2243970.1"/>
    </source>
</evidence>
<name>A0ABV0UFK8_9TELE</name>
<comment type="caution">
    <text evidence="1">The sequence shown here is derived from an EMBL/GenBank/DDBJ whole genome shotgun (WGS) entry which is preliminary data.</text>
</comment>
<accession>A0ABV0UFK8</accession>
<keyword evidence="2" id="KW-1185">Reference proteome</keyword>
<dbReference type="Proteomes" id="UP001482620">
    <property type="component" value="Unassembled WGS sequence"/>
</dbReference>
<evidence type="ECO:0000313" key="2">
    <source>
        <dbReference type="Proteomes" id="UP001482620"/>
    </source>
</evidence>
<gene>
    <name evidence="1" type="ORF">ILYODFUR_012336</name>
</gene>
<protein>
    <submittedName>
        <fullName evidence="1">Uncharacterized protein</fullName>
    </submittedName>
</protein>
<sequence length="95" mass="10651">MAALTVDFTKPGLHPFFEIPEFSGIMEANRSQNGRVIQRYPPPPVAAHFYNEEFKEVPLFTVIKDPFHSRFRTTEPHTGVRAVVLGGDPKAGADR</sequence>
<organism evidence="1 2">
    <name type="scientific">Ilyodon furcidens</name>
    <name type="common">goldbreast splitfin</name>
    <dbReference type="NCBI Taxonomy" id="33524"/>
    <lineage>
        <taxon>Eukaryota</taxon>
        <taxon>Metazoa</taxon>
        <taxon>Chordata</taxon>
        <taxon>Craniata</taxon>
        <taxon>Vertebrata</taxon>
        <taxon>Euteleostomi</taxon>
        <taxon>Actinopterygii</taxon>
        <taxon>Neopterygii</taxon>
        <taxon>Teleostei</taxon>
        <taxon>Neoteleostei</taxon>
        <taxon>Acanthomorphata</taxon>
        <taxon>Ovalentaria</taxon>
        <taxon>Atherinomorphae</taxon>
        <taxon>Cyprinodontiformes</taxon>
        <taxon>Goodeidae</taxon>
        <taxon>Ilyodon</taxon>
    </lineage>
</organism>
<proteinExistence type="predicted"/>